<dbReference type="EMBL" id="AP021874">
    <property type="protein sequence ID" value="BBO68769.1"/>
    <property type="molecule type" value="Genomic_DNA"/>
</dbReference>
<name>A0A5K7YLR2_9BACT</name>
<proteinExistence type="predicted"/>
<protein>
    <submittedName>
        <fullName evidence="1">Uncharacterized protein</fullName>
    </submittedName>
</protein>
<accession>A0A5K7YLR2</accession>
<dbReference type="Proteomes" id="UP000427906">
    <property type="component" value="Chromosome"/>
</dbReference>
<organism evidence="1 2">
    <name type="scientific">Desulfosarcina alkanivorans</name>
    <dbReference type="NCBI Taxonomy" id="571177"/>
    <lineage>
        <taxon>Bacteria</taxon>
        <taxon>Pseudomonadati</taxon>
        <taxon>Thermodesulfobacteriota</taxon>
        <taxon>Desulfobacteria</taxon>
        <taxon>Desulfobacterales</taxon>
        <taxon>Desulfosarcinaceae</taxon>
        <taxon>Desulfosarcina</taxon>
    </lineage>
</organism>
<sequence length="145" mass="15667">MKKHIEVFTNDATNPRIRLAISGSVLSFAKMEPRYARLVGPAGTDIKRAITITPEKAYPFKILRAKARNGKDIAFEVKTFSKAGSEGYVLTIENKKTVAGRYADTVVLTTDSQIKPTITIPVYGQIISTAPQPAPATTKKSAGDG</sequence>
<keyword evidence="2" id="KW-1185">Reference proteome</keyword>
<gene>
    <name evidence="1" type="ORF">DSCA_26990</name>
</gene>
<evidence type="ECO:0000313" key="2">
    <source>
        <dbReference type="Proteomes" id="UP000427906"/>
    </source>
</evidence>
<dbReference type="AlphaFoldDB" id="A0A5K7YLR2"/>
<reference evidence="1 2" key="1">
    <citation type="submission" date="2019-11" db="EMBL/GenBank/DDBJ databases">
        <title>Comparative genomics of hydrocarbon-degrading Desulfosarcina strains.</title>
        <authorList>
            <person name="Watanabe M."/>
            <person name="Kojima H."/>
            <person name="Fukui M."/>
        </authorList>
    </citation>
    <scope>NUCLEOTIDE SEQUENCE [LARGE SCALE GENOMIC DNA]</scope>
    <source>
        <strain evidence="1 2">PL12</strain>
    </source>
</reference>
<dbReference type="KEGG" id="dalk:DSCA_26990"/>
<evidence type="ECO:0000313" key="1">
    <source>
        <dbReference type="EMBL" id="BBO68769.1"/>
    </source>
</evidence>